<dbReference type="AlphaFoldDB" id="A0A917MYP8"/>
<keyword evidence="2" id="KW-1185">Reference proteome</keyword>
<organism evidence="1 2">
    <name type="scientific">Filimonas zeae</name>
    <dbReference type="NCBI Taxonomy" id="1737353"/>
    <lineage>
        <taxon>Bacteria</taxon>
        <taxon>Pseudomonadati</taxon>
        <taxon>Bacteroidota</taxon>
        <taxon>Chitinophagia</taxon>
        <taxon>Chitinophagales</taxon>
        <taxon>Chitinophagaceae</taxon>
        <taxon>Filimonas</taxon>
    </lineage>
</organism>
<proteinExistence type="predicted"/>
<evidence type="ECO:0000313" key="2">
    <source>
        <dbReference type="Proteomes" id="UP000627292"/>
    </source>
</evidence>
<sequence length="146" mass="17065">MNTNHAQTDELLVESEAEYYVKKHWRSTPEDFCVFIVMLYATNNYSYLALNLSDPANQAHRNDVEKYAEVFMEMFKVDLSPYAGFSDALDKCSFRERLIQVCEYQVSLSDGIIETSIQPKPGEALVSDLLETIRWWRLRLEYLSDM</sequence>
<reference evidence="1" key="2">
    <citation type="submission" date="2020-09" db="EMBL/GenBank/DDBJ databases">
        <authorList>
            <person name="Sun Q."/>
            <person name="Zhou Y."/>
        </authorList>
    </citation>
    <scope>NUCLEOTIDE SEQUENCE</scope>
    <source>
        <strain evidence="1">CGMCC 1.15290</strain>
    </source>
</reference>
<name>A0A917MYP8_9BACT</name>
<comment type="caution">
    <text evidence="1">The sequence shown here is derived from an EMBL/GenBank/DDBJ whole genome shotgun (WGS) entry which is preliminary data.</text>
</comment>
<accession>A0A917MYP8</accession>
<reference evidence="1" key="1">
    <citation type="journal article" date="2014" name="Int. J. Syst. Evol. Microbiol.">
        <title>Complete genome sequence of Corynebacterium casei LMG S-19264T (=DSM 44701T), isolated from a smear-ripened cheese.</title>
        <authorList>
            <consortium name="US DOE Joint Genome Institute (JGI-PGF)"/>
            <person name="Walter F."/>
            <person name="Albersmeier A."/>
            <person name="Kalinowski J."/>
            <person name="Ruckert C."/>
        </authorList>
    </citation>
    <scope>NUCLEOTIDE SEQUENCE</scope>
    <source>
        <strain evidence="1">CGMCC 1.15290</strain>
    </source>
</reference>
<evidence type="ECO:0000313" key="1">
    <source>
        <dbReference type="EMBL" id="GGH71681.1"/>
    </source>
</evidence>
<dbReference type="EMBL" id="BMIB01000003">
    <property type="protein sequence ID" value="GGH71681.1"/>
    <property type="molecule type" value="Genomic_DNA"/>
</dbReference>
<gene>
    <name evidence="1" type="ORF">GCM10011379_31280</name>
</gene>
<protein>
    <submittedName>
        <fullName evidence="1">Uncharacterized protein</fullName>
    </submittedName>
</protein>
<dbReference type="RefSeq" id="WP_188953869.1">
    <property type="nucleotide sequence ID" value="NZ_BMIB01000003.1"/>
</dbReference>
<dbReference type="Proteomes" id="UP000627292">
    <property type="component" value="Unassembled WGS sequence"/>
</dbReference>